<evidence type="ECO:0000256" key="11">
    <source>
        <dbReference type="ARBA" id="ARBA00022840"/>
    </source>
</evidence>
<comment type="catalytic activity">
    <reaction evidence="1">
        <text>ATP + protein L-histidine = ADP + protein N-phospho-L-histidine.</text>
        <dbReference type="EC" id="2.7.13.3"/>
    </reaction>
</comment>
<dbReference type="CDD" id="cd06225">
    <property type="entry name" value="HAMP"/>
    <property type="match status" value="1"/>
</dbReference>
<dbReference type="InterPro" id="IPR003661">
    <property type="entry name" value="HisK_dim/P_dom"/>
</dbReference>
<gene>
    <name evidence="18" type="ORF">KDAU_50460</name>
</gene>
<dbReference type="PROSITE" id="PS50885">
    <property type="entry name" value="HAMP"/>
    <property type="match status" value="1"/>
</dbReference>
<keyword evidence="4" id="KW-1003">Cell membrane</keyword>
<proteinExistence type="predicted"/>
<dbReference type="OrthoDB" id="9786919at2"/>
<dbReference type="PROSITE" id="PS50109">
    <property type="entry name" value="HIS_KIN"/>
    <property type="match status" value="1"/>
</dbReference>
<evidence type="ECO:0000259" key="16">
    <source>
        <dbReference type="PROSITE" id="PS50109"/>
    </source>
</evidence>
<dbReference type="AlphaFoldDB" id="A0A401ZLG9"/>
<keyword evidence="19" id="KW-1185">Reference proteome</keyword>
<dbReference type="InterPro" id="IPR036890">
    <property type="entry name" value="HATPase_C_sf"/>
</dbReference>
<keyword evidence="12 15" id="KW-1133">Transmembrane helix</keyword>
<evidence type="ECO:0000256" key="2">
    <source>
        <dbReference type="ARBA" id="ARBA00004533"/>
    </source>
</evidence>
<dbReference type="PRINTS" id="PR00344">
    <property type="entry name" value="BCTRLSENSOR"/>
</dbReference>
<dbReference type="FunFam" id="1.10.287.130:FF:000001">
    <property type="entry name" value="Two-component sensor histidine kinase"/>
    <property type="match status" value="1"/>
</dbReference>
<keyword evidence="6" id="KW-0597">Phosphoprotein</keyword>
<keyword evidence="14 15" id="KW-0472">Membrane</keyword>
<dbReference type="GO" id="GO:0005886">
    <property type="term" value="C:plasma membrane"/>
    <property type="evidence" value="ECO:0007669"/>
    <property type="project" value="UniProtKB-SubCell"/>
</dbReference>
<dbReference type="EMBL" id="BIFQ01000001">
    <property type="protein sequence ID" value="GCE07717.1"/>
    <property type="molecule type" value="Genomic_DNA"/>
</dbReference>
<dbReference type="Gene3D" id="6.10.340.10">
    <property type="match status" value="1"/>
</dbReference>
<evidence type="ECO:0000256" key="13">
    <source>
        <dbReference type="ARBA" id="ARBA00023012"/>
    </source>
</evidence>
<keyword evidence="13" id="KW-0902">Two-component regulatory system</keyword>
<comment type="caution">
    <text evidence="18">The sequence shown here is derived from an EMBL/GenBank/DDBJ whole genome shotgun (WGS) entry which is preliminary data.</text>
</comment>
<keyword evidence="9" id="KW-0547">Nucleotide-binding</keyword>
<keyword evidence="5" id="KW-0997">Cell inner membrane</keyword>
<dbReference type="NCBIfam" id="TIGR01386">
    <property type="entry name" value="cztS_silS_copS"/>
    <property type="match status" value="1"/>
</dbReference>
<feature type="domain" description="Histidine kinase" evidence="16">
    <location>
        <begin position="273"/>
        <end position="490"/>
    </location>
</feature>
<keyword evidence="10 18" id="KW-0418">Kinase</keyword>
<protein>
    <recommendedName>
        <fullName evidence="3">histidine kinase</fullName>
        <ecNumber evidence="3">2.7.13.3</ecNumber>
    </recommendedName>
</protein>
<dbReference type="Gene3D" id="1.10.287.130">
    <property type="match status" value="1"/>
</dbReference>
<dbReference type="InterPro" id="IPR036097">
    <property type="entry name" value="HisK_dim/P_sf"/>
</dbReference>
<evidence type="ECO:0000256" key="14">
    <source>
        <dbReference type="ARBA" id="ARBA00023136"/>
    </source>
</evidence>
<feature type="transmembrane region" description="Helical" evidence="15">
    <location>
        <begin position="24"/>
        <end position="43"/>
    </location>
</feature>
<dbReference type="InterPro" id="IPR006290">
    <property type="entry name" value="CztS_silS_copS"/>
</dbReference>
<feature type="domain" description="HAMP" evidence="17">
    <location>
        <begin position="212"/>
        <end position="265"/>
    </location>
</feature>
<evidence type="ECO:0000256" key="3">
    <source>
        <dbReference type="ARBA" id="ARBA00012438"/>
    </source>
</evidence>
<dbReference type="InterPro" id="IPR004358">
    <property type="entry name" value="Sig_transdc_His_kin-like_C"/>
</dbReference>
<keyword evidence="11" id="KW-0067">ATP-binding</keyword>
<dbReference type="PANTHER" id="PTHR45436:SF5">
    <property type="entry name" value="SENSOR HISTIDINE KINASE TRCS"/>
    <property type="match status" value="1"/>
</dbReference>
<dbReference type="GO" id="GO:0000155">
    <property type="term" value="F:phosphorelay sensor kinase activity"/>
    <property type="evidence" value="ECO:0007669"/>
    <property type="project" value="InterPro"/>
</dbReference>
<dbReference type="InterPro" id="IPR003660">
    <property type="entry name" value="HAMP_dom"/>
</dbReference>
<dbReference type="SUPFAM" id="SSF47384">
    <property type="entry name" value="Homodimeric domain of signal transducing histidine kinase"/>
    <property type="match status" value="1"/>
</dbReference>
<dbReference type="SMART" id="SM00387">
    <property type="entry name" value="HATPase_c"/>
    <property type="match status" value="1"/>
</dbReference>
<dbReference type="InterPro" id="IPR003594">
    <property type="entry name" value="HATPase_dom"/>
</dbReference>
<evidence type="ECO:0000256" key="9">
    <source>
        <dbReference type="ARBA" id="ARBA00022741"/>
    </source>
</evidence>
<evidence type="ECO:0000259" key="17">
    <source>
        <dbReference type="PROSITE" id="PS50885"/>
    </source>
</evidence>
<reference evidence="19" key="1">
    <citation type="submission" date="2018-12" db="EMBL/GenBank/DDBJ databases">
        <title>Tengunoibacter tsumagoiensis gen. nov., sp. nov., Dictyobacter kobayashii sp. nov., D. alpinus sp. nov., and D. joshuensis sp. nov. and description of Dictyobacteraceae fam. nov. within the order Ktedonobacterales isolated from Tengu-no-mugimeshi.</title>
        <authorList>
            <person name="Wang C.M."/>
            <person name="Zheng Y."/>
            <person name="Sakai Y."/>
            <person name="Toyoda A."/>
            <person name="Minakuchi Y."/>
            <person name="Abe K."/>
            <person name="Yokota A."/>
            <person name="Yabe S."/>
        </authorList>
    </citation>
    <scope>NUCLEOTIDE SEQUENCE [LARGE SCALE GENOMIC DNA]</scope>
    <source>
        <strain evidence="19">S-27</strain>
    </source>
</reference>
<dbReference type="Pfam" id="PF08521">
    <property type="entry name" value="2CSK_N"/>
    <property type="match status" value="1"/>
</dbReference>
<dbReference type="GO" id="GO:0005524">
    <property type="term" value="F:ATP binding"/>
    <property type="evidence" value="ECO:0007669"/>
    <property type="project" value="UniProtKB-KW"/>
</dbReference>
<dbReference type="Pfam" id="PF02518">
    <property type="entry name" value="HATPase_c"/>
    <property type="match status" value="1"/>
</dbReference>
<evidence type="ECO:0000256" key="1">
    <source>
        <dbReference type="ARBA" id="ARBA00000085"/>
    </source>
</evidence>
<dbReference type="PANTHER" id="PTHR45436">
    <property type="entry name" value="SENSOR HISTIDINE KINASE YKOH"/>
    <property type="match status" value="1"/>
</dbReference>
<evidence type="ECO:0000313" key="18">
    <source>
        <dbReference type="EMBL" id="GCE07717.1"/>
    </source>
</evidence>
<evidence type="ECO:0000256" key="10">
    <source>
        <dbReference type="ARBA" id="ARBA00022777"/>
    </source>
</evidence>
<dbReference type="InterPro" id="IPR013727">
    <property type="entry name" value="2CSK_N"/>
</dbReference>
<evidence type="ECO:0000256" key="7">
    <source>
        <dbReference type="ARBA" id="ARBA00022679"/>
    </source>
</evidence>
<keyword evidence="7" id="KW-0808">Transferase</keyword>
<dbReference type="CDD" id="cd00082">
    <property type="entry name" value="HisKA"/>
    <property type="match status" value="1"/>
</dbReference>
<dbReference type="Gene3D" id="3.30.565.10">
    <property type="entry name" value="Histidine kinase-like ATPase, C-terminal domain"/>
    <property type="match status" value="1"/>
</dbReference>
<dbReference type="SMART" id="SM00304">
    <property type="entry name" value="HAMP"/>
    <property type="match status" value="1"/>
</dbReference>
<dbReference type="RefSeq" id="WP_126599208.1">
    <property type="nucleotide sequence ID" value="NZ_BIFQ01000001.1"/>
</dbReference>
<keyword evidence="8 15" id="KW-0812">Transmembrane</keyword>
<evidence type="ECO:0000256" key="8">
    <source>
        <dbReference type="ARBA" id="ARBA00022692"/>
    </source>
</evidence>
<evidence type="ECO:0000256" key="4">
    <source>
        <dbReference type="ARBA" id="ARBA00022475"/>
    </source>
</evidence>
<comment type="subcellular location">
    <subcellularLocation>
        <location evidence="2">Cell inner membrane</location>
    </subcellularLocation>
</comment>
<dbReference type="SUPFAM" id="SSF158472">
    <property type="entry name" value="HAMP domain-like"/>
    <property type="match status" value="1"/>
</dbReference>
<dbReference type="InterPro" id="IPR005467">
    <property type="entry name" value="His_kinase_dom"/>
</dbReference>
<evidence type="ECO:0000256" key="15">
    <source>
        <dbReference type="SAM" id="Phobius"/>
    </source>
</evidence>
<dbReference type="InterPro" id="IPR050428">
    <property type="entry name" value="TCS_sensor_his_kinase"/>
</dbReference>
<dbReference type="Proteomes" id="UP000287224">
    <property type="component" value="Unassembled WGS sequence"/>
</dbReference>
<name>A0A401ZLG9_9CHLR</name>
<dbReference type="SMART" id="SM00388">
    <property type="entry name" value="HisKA"/>
    <property type="match status" value="1"/>
</dbReference>
<dbReference type="Pfam" id="PF00672">
    <property type="entry name" value="HAMP"/>
    <property type="match status" value="1"/>
</dbReference>
<organism evidence="18 19">
    <name type="scientific">Dictyobacter aurantiacus</name>
    <dbReference type="NCBI Taxonomy" id="1936993"/>
    <lineage>
        <taxon>Bacteria</taxon>
        <taxon>Bacillati</taxon>
        <taxon>Chloroflexota</taxon>
        <taxon>Ktedonobacteria</taxon>
        <taxon>Ktedonobacterales</taxon>
        <taxon>Dictyobacteraceae</taxon>
        <taxon>Dictyobacter</taxon>
    </lineage>
</organism>
<evidence type="ECO:0000256" key="5">
    <source>
        <dbReference type="ARBA" id="ARBA00022519"/>
    </source>
</evidence>
<evidence type="ECO:0000256" key="12">
    <source>
        <dbReference type="ARBA" id="ARBA00022989"/>
    </source>
</evidence>
<dbReference type="FunFam" id="3.30.565.10:FF:000006">
    <property type="entry name" value="Sensor histidine kinase WalK"/>
    <property type="match status" value="1"/>
</dbReference>
<evidence type="ECO:0000256" key="6">
    <source>
        <dbReference type="ARBA" id="ARBA00022553"/>
    </source>
</evidence>
<dbReference type="EC" id="2.7.13.3" evidence="3"/>
<dbReference type="Pfam" id="PF00512">
    <property type="entry name" value="HisKA"/>
    <property type="match status" value="1"/>
</dbReference>
<dbReference type="SUPFAM" id="SSF55874">
    <property type="entry name" value="ATPase domain of HSP90 chaperone/DNA topoisomerase II/histidine kinase"/>
    <property type="match status" value="1"/>
</dbReference>
<dbReference type="CDD" id="cd00075">
    <property type="entry name" value="HATPase"/>
    <property type="match status" value="1"/>
</dbReference>
<accession>A0A401ZLG9</accession>
<sequence>MKSLASLLTTLRRSVPFSLRLQLAAWYTSAFAVLLLLTGMVFYQYLERSLEASVDTDLGLRAQQIASSLVLHQGTITLRDLNLALPGLDTSTHGTDTTSSDVSQGTLVRLLDAHGKLLGETSAFHTLHAPQSSVTQPLQGTPWQGTVLSTRDQEVRLYSRTLTSAGQPLAVIQVGESLATLHALLHQLVAALLAVGALVLVSCALGSYWLAGRSFAPMKRLAETASKIQAGDLHQRVPVPSVRDEMQYLALTLNKMLDSLDESFSRQRRFVADASHELRTPVTVIRNKADIALRKSRTPQEYTIVLQSISAETERLSQLISDLLALARGDEGQAQFERETVHLDTLIEAVAANAEELAHKRDICLSVQTLPPVTLLGDEARLIQMILNLLDNAIRYTNPGGSVQVGLLTNSSEVQFIVQDTGIGIAPEHLPHIFERFYRVDPSRTRTEGSGTGLGLSIVEWIVRKHEGSIEVSSQVGQGSCFIVHLPIFQ</sequence>
<evidence type="ECO:0000313" key="19">
    <source>
        <dbReference type="Proteomes" id="UP000287224"/>
    </source>
</evidence>
<feature type="transmembrane region" description="Helical" evidence="15">
    <location>
        <begin position="188"/>
        <end position="211"/>
    </location>
</feature>